<gene>
    <name evidence="1" type="ORF">CRE_06315</name>
</gene>
<dbReference type="HOGENOM" id="CLU_1548978_0_0_1"/>
<proteinExistence type="predicted"/>
<dbReference type="Proteomes" id="UP000008281">
    <property type="component" value="Unassembled WGS sequence"/>
</dbReference>
<protein>
    <submittedName>
        <fullName evidence="1">Uncharacterized protein</fullName>
    </submittedName>
</protein>
<evidence type="ECO:0000313" key="2">
    <source>
        <dbReference type="Proteomes" id="UP000008281"/>
    </source>
</evidence>
<dbReference type="eggNOG" id="ENOG502TJ77">
    <property type="taxonomic scope" value="Eukaryota"/>
</dbReference>
<organism evidence="2">
    <name type="scientific">Caenorhabditis remanei</name>
    <name type="common">Caenorhabditis vulgaris</name>
    <dbReference type="NCBI Taxonomy" id="31234"/>
    <lineage>
        <taxon>Eukaryota</taxon>
        <taxon>Metazoa</taxon>
        <taxon>Ecdysozoa</taxon>
        <taxon>Nematoda</taxon>
        <taxon>Chromadorea</taxon>
        <taxon>Rhabditida</taxon>
        <taxon>Rhabditina</taxon>
        <taxon>Rhabditomorpha</taxon>
        <taxon>Rhabditoidea</taxon>
        <taxon>Rhabditidae</taxon>
        <taxon>Peloderinae</taxon>
        <taxon>Caenorhabditis</taxon>
    </lineage>
</organism>
<accession>E3M1B4</accession>
<evidence type="ECO:0000313" key="1">
    <source>
        <dbReference type="EMBL" id="EFO88761.1"/>
    </source>
</evidence>
<dbReference type="EMBL" id="DS268421">
    <property type="protein sequence ID" value="EFO88761.1"/>
    <property type="molecule type" value="Genomic_DNA"/>
</dbReference>
<keyword evidence="2" id="KW-1185">Reference proteome</keyword>
<dbReference type="OrthoDB" id="10584166at2759"/>
<dbReference type="FunCoup" id="E3M1B4">
    <property type="interactions" value="597"/>
</dbReference>
<sequence>MSAPADLLNEVKATFHMMFGEVVPYTELEQGDHSTVGIKLLLQQYKFIALTAVDLVNLVNGIPPSPRYPTFDANTFHLMIFCNFSSNPQLPIDNLIPRIQVPTSVFCFFKSVWKKEKQVVSYNVPNRPGTEGYRKVDPHAVLWKSLTDSQRNNWSNRFVEERDFRNFLIANGYCKKAPSPNELQRQLRSQGVKRTFSSIN</sequence>
<dbReference type="AlphaFoldDB" id="E3M1B4"/>
<reference evidence="1" key="1">
    <citation type="submission" date="2007-07" db="EMBL/GenBank/DDBJ databases">
        <title>PCAP assembly of the Caenorhabditis remanei genome.</title>
        <authorList>
            <consortium name="The Caenorhabditis remanei Sequencing Consortium"/>
            <person name="Wilson R.K."/>
        </authorList>
    </citation>
    <scope>NUCLEOTIDE SEQUENCE [LARGE SCALE GENOMIC DNA]</scope>
    <source>
        <strain evidence="1">PB4641</strain>
    </source>
</reference>
<name>E3M1B4_CAERE</name>